<dbReference type="InterPro" id="IPR018319">
    <property type="entry name" value="SelA-like"/>
</dbReference>
<feature type="modified residue" description="N6-(pyridoxal phosphate)lysine" evidence="8">
    <location>
        <position position="277"/>
    </location>
</feature>
<comment type="caution">
    <text evidence="9">The sequence shown here is derived from an EMBL/GenBank/DDBJ whole genome shotgun (WGS) entry which is preliminary data.</text>
</comment>
<dbReference type="PANTHER" id="PTHR32328">
    <property type="entry name" value="L-SERYL-TRNA(SEC) SELENIUM TRANSFERASE"/>
    <property type="match status" value="1"/>
</dbReference>
<sequence length="451" mass="49497">RYLFDHNNKNVSRPIIIQTIQTFLEQLREGIIHGQYEESDLVESRVLDKIKDAISKAIVPNLRSVINATGVIVHTNLGRSLLPQSALDQIVQVSSHYSNLEYNLETGQRGKRYTIVESLICALTGAEAATVVNNNAGAVLLTLQTIAKDKNVIVSRGELVEIGGSFRIPDIMALSGAKMVEIGTTNRTHLRDYQNAITSETALLLKVHQSNYAIMGFTAQVELKEMIQLGRSLSIPVMYDMGSGNLADFSMKGLPDEPVVQKIVSLGVDIATFSGDKLLGGPQAGIIVGKKTMINAVKQHPMARALRIDKLTLAALEATLRLYQDPKTVFEKIPTLAFISRPLPDIKAAAEKILAGFLELTKSHFQVNIIETNSKIGGGALPLHTLPTYCIGIVSQRMSSDEIEQFFRSQNPPVIGRIEDNQYLLDCRTIMADEIPILHQLAEDLGALVRP</sequence>
<dbReference type="AlphaFoldDB" id="A0A1V1P8J5"/>
<dbReference type="SUPFAM" id="SSF53383">
    <property type="entry name" value="PLP-dependent transferases"/>
    <property type="match status" value="1"/>
</dbReference>
<keyword evidence="6" id="KW-0711">Selenium</keyword>
<dbReference type="GO" id="GO:0005737">
    <property type="term" value="C:cytoplasm"/>
    <property type="evidence" value="ECO:0007669"/>
    <property type="project" value="InterPro"/>
</dbReference>
<comment type="similarity">
    <text evidence="7">Belongs to the SelA family.</text>
</comment>
<evidence type="ECO:0000256" key="6">
    <source>
        <dbReference type="ARBA" id="ARBA00023266"/>
    </source>
</evidence>
<dbReference type="EMBL" id="ATBP01000301">
    <property type="protein sequence ID" value="ETR71229.1"/>
    <property type="molecule type" value="Genomic_DNA"/>
</dbReference>
<dbReference type="HAMAP" id="MF_00423">
    <property type="entry name" value="SelA"/>
    <property type="match status" value="1"/>
</dbReference>
<dbReference type="Gene3D" id="3.40.640.10">
    <property type="entry name" value="Type I PLP-dependent aspartate aminotransferase-like (Major domain)"/>
    <property type="match status" value="1"/>
</dbReference>
<keyword evidence="2" id="KW-0963">Cytoplasm</keyword>
<name>A0A1V1P8J5_9BACT</name>
<evidence type="ECO:0000313" key="9">
    <source>
        <dbReference type="EMBL" id="ETR71229.1"/>
    </source>
</evidence>
<dbReference type="InterPro" id="IPR004534">
    <property type="entry name" value="SelA_trans"/>
</dbReference>
<evidence type="ECO:0000256" key="3">
    <source>
        <dbReference type="ARBA" id="ARBA00022679"/>
    </source>
</evidence>
<evidence type="ECO:0000256" key="4">
    <source>
        <dbReference type="ARBA" id="ARBA00022898"/>
    </source>
</evidence>
<dbReference type="Proteomes" id="UP000189670">
    <property type="component" value="Unassembled WGS sequence"/>
</dbReference>
<evidence type="ECO:0000256" key="2">
    <source>
        <dbReference type="ARBA" id="ARBA00022490"/>
    </source>
</evidence>
<keyword evidence="4 8" id="KW-0663">Pyridoxal phosphate</keyword>
<dbReference type="NCBIfam" id="TIGR00474">
    <property type="entry name" value="selA"/>
    <property type="match status" value="1"/>
</dbReference>
<dbReference type="InterPro" id="IPR015421">
    <property type="entry name" value="PyrdxlP-dep_Trfase_major"/>
</dbReference>
<evidence type="ECO:0000256" key="5">
    <source>
        <dbReference type="ARBA" id="ARBA00022917"/>
    </source>
</evidence>
<dbReference type="GO" id="GO:0004125">
    <property type="term" value="F:L-seryl-tRNA(Sec) selenium transferase activity"/>
    <property type="evidence" value="ECO:0007669"/>
    <property type="project" value="InterPro"/>
</dbReference>
<comment type="cofactor">
    <cofactor evidence="1 8">
        <name>pyridoxal 5'-phosphate</name>
        <dbReference type="ChEBI" id="CHEBI:597326"/>
    </cofactor>
</comment>
<dbReference type="InterPro" id="IPR015424">
    <property type="entry name" value="PyrdxlP-dep_Trfase"/>
</dbReference>
<feature type="non-terminal residue" evidence="9">
    <location>
        <position position="1"/>
    </location>
</feature>
<dbReference type="PANTHER" id="PTHR32328:SF0">
    <property type="entry name" value="L-SERYL-TRNA(SEC) SELENIUM TRANSFERASE"/>
    <property type="match status" value="1"/>
</dbReference>
<dbReference type="Pfam" id="PF03841">
    <property type="entry name" value="SelA"/>
    <property type="match status" value="1"/>
</dbReference>
<reference evidence="10" key="1">
    <citation type="submission" date="2012-11" db="EMBL/GenBank/DDBJ databases">
        <authorList>
            <person name="Lucero-Rivera Y.E."/>
            <person name="Tovar-Ramirez D."/>
        </authorList>
    </citation>
    <scope>NUCLEOTIDE SEQUENCE [LARGE SCALE GENOMIC DNA]</scope>
    <source>
        <strain evidence="10">Araruama</strain>
    </source>
</reference>
<dbReference type="Gene3D" id="3.90.1150.180">
    <property type="match status" value="1"/>
</dbReference>
<evidence type="ECO:0000256" key="7">
    <source>
        <dbReference type="ARBA" id="ARBA00044507"/>
    </source>
</evidence>
<proteinExistence type="inferred from homology"/>
<evidence type="ECO:0000313" key="10">
    <source>
        <dbReference type="Proteomes" id="UP000189670"/>
    </source>
</evidence>
<keyword evidence="5" id="KW-0648">Protein biosynthesis</keyword>
<organism evidence="9 10">
    <name type="scientific">Candidatus Magnetoglobus multicellularis str. Araruama</name>
    <dbReference type="NCBI Taxonomy" id="890399"/>
    <lineage>
        <taxon>Bacteria</taxon>
        <taxon>Pseudomonadati</taxon>
        <taxon>Thermodesulfobacteriota</taxon>
        <taxon>Desulfobacteria</taxon>
        <taxon>Desulfobacterales</taxon>
        <taxon>Desulfobacteraceae</taxon>
        <taxon>Candidatus Magnetoglobus</taxon>
    </lineage>
</organism>
<protein>
    <submittedName>
        <fullName evidence="9">L-seryl-tRNA(Ser) seleniumtransferase</fullName>
    </submittedName>
</protein>
<accession>A0A1V1P8J5</accession>
<evidence type="ECO:0000256" key="1">
    <source>
        <dbReference type="ARBA" id="ARBA00001933"/>
    </source>
</evidence>
<keyword evidence="3 9" id="KW-0808">Transferase</keyword>
<gene>
    <name evidence="9" type="ORF">OMM_08254</name>
</gene>
<dbReference type="GO" id="GO:0001514">
    <property type="term" value="P:selenocysteine incorporation"/>
    <property type="evidence" value="ECO:0007669"/>
    <property type="project" value="InterPro"/>
</dbReference>
<evidence type="ECO:0000256" key="8">
    <source>
        <dbReference type="PIRSR" id="PIRSR618319-50"/>
    </source>
</evidence>